<name>A0ABM9PEJ0_9FLAO</name>
<sequence length="122" mass="14764">MDYKNKIKEIENEVFQMMENRKKWSPEKKEEIEAKEQEITKRVKERLDENNIRITSIYSYLYENHLLRDGVTKKTVLITSMSKPKFGKKQTVISDLETLEMLYVQTDVTRFMDVEDYFTPRK</sequence>
<keyword evidence="2" id="KW-1185">Reference proteome</keyword>
<dbReference type="EMBL" id="CAXJIO010000014">
    <property type="protein sequence ID" value="CAL2103983.1"/>
    <property type="molecule type" value="Genomic_DNA"/>
</dbReference>
<dbReference type="RefSeq" id="WP_348718050.1">
    <property type="nucleotide sequence ID" value="NZ_CAXJIO010000014.1"/>
</dbReference>
<comment type="caution">
    <text evidence="1">The sequence shown here is derived from an EMBL/GenBank/DDBJ whole genome shotgun (WGS) entry which is preliminary data.</text>
</comment>
<gene>
    <name evidence="1" type="ORF">T190423A01A_50231</name>
</gene>
<reference evidence="1 2" key="1">
    <citation type="submission" date="2024-05" db="EMBL/GenBank/DDBJ databases">
        <authorList>
            <person name="Duchaud E."/>
        </authorList>
    </citation>
    <scope>NUCLEOTIDE SEQUENCE [LARGE SCALE GENOMIC DNA]</scope>
    <source>
        <strain evidence="1">Ena-SAMPLE-TAB-13-05-2024-13:56:06:370-140308</strain>
    </source>
</reference>
<organism evidence="1 2">
    <name type="scientific">Tenacibaculum polynesiense</name>
    <dbReference type="NCBI Taxonomy" id="3137857"/>
    <lineage>
        <taxon>Bacteria</taxon>
        <taxon>Pseudomonadati</taxon>
        <taxon>Bacteroidota</taxon>
        <taxon>Flavobacteriia</taxon>
        <taxon>Flavobacteriales</taxon>
        <taxon>Flavobacteriaceae</taxon>
        <taxon>Tenacibaculum</taxon>
    </lineage>
</organism>
<dbReference type="Proteomes" id="UP001497527">
    <property type="component" value="Unassembled WGS sequence"/>
</dbReference>
<accession>A0ABM9PEJ0</accession>
<evidence type="ECO:0000313" key="2">
    <source>
        <dbReference type="Proteomes" id="UP001497527"/>
    </source>
</evidence>
<evidence type="ECO:0000313" key="1">
    <source>
        <dbReference type="EMBL" id="CAL2103983.1"/>
    </source>
</evidence>
<proteinExistence type="predicted"/>
<protein>
    <submittedName>
        <fullName evidence="1">Uncharacterized protein</fullName>
    </submittedName>
</protein>